<dbReference type="PANTHER" id="PTHR11113:SF14">
    <property type="entry name" value="N-ACETYLGLUCOSAMINE-6-PHOSPHATE DEACETYLASE"/>
    <property type="match status" value="1"/>
</dbReference>
<dbReference type="CDD" id="cd00854">
    <property type="entry name" value="NagA"/>
    <property type="match status" value="1"/>
</dbReference>
<dbReference type="RefSeq" id="WP_209460720.1">
    <property type="nucleotide sequence ID" value="NZ_JAGGKC010000032.1"/>
</dbReference>
<feature type="domain" description="Amidohydrolase-related" evidence="6">
    <location>
        <begin position="46"/>
        <end position="372"/>
    </location>
</feature>
<gene>
    <name evidence="7" type="ORF">J2Z34_003063</name>
</gene>
<evidence type="ECO:0000256" key="3">
    <source>
        <dbReference type="ARBA" id="ARBA00022801"/>
    </source>
</evidence>
<dbReference type="InterPro" id="IPR006680">
    <property type="entry name" value="Amidohydro-rel"/>
</dbReference>
<evidence type="ECO:0000256" key="2">
    <source>
        <dbReference type="ARBA" id="ARBA00022723"/>
    </source>
</evidence>
<proteinExistence type="inferred from homology"/>
<sequence length="375" mass="40028">MIFRNFRLIFPDRIEAGSLQTKDGKIISINGPFIEDDEVIEGDGKYLSPGFIDIHIHGAGGKDTMDGEVESINTIAGIIAEHGTTSFLPTTMTMGVPEIRKALGSIMEASKNPIGASILGVHLEGPFISPKAIGAQNPGFVLEPSIEAYELITSGYEDLVTSITMAPEVPGASELIPYLKQKGVRVSIGHTAATYEEAVEGIGLGCSHSTHLFNAMTPLTHRSPGTVGAIFDTDITTETISDGIHISWPSLRIAYRQKTSDKVMLVTDAMMACGMPDGKYWLGGQEVLTKDGAARLLNGSLAGSILTMDAAVRNVSKNTSLPLHEVVKMASLNGAKFCGADDRKGKLASGYDADLIVFDEDINIGNVFILGKRFK</sequence>
<dbReference type="InterPro" id="IPR003764">
    <property type="entry name" value="GlcNAc_6-P_deAcase"/>
</dbReference>
<keyword evidence="2" id="KW-0479">Metal-binding</keyword>
<dbReference type="EMBL" id="JAGGKC010000032">
    <property type="protein sequence ID" value="MBP1920550.1"/>
    <property type="molecule type" value="Genomic_DNA"/>
</dbReference>
<dbReference type="InterPro" id="IPR011059">
    <property type="entry name" value="Metal-dep_hydrolase_composite"/>
</dbReference>
<dbReference type="Gene3D" id="3.20.20.140">
    <property type="entry name" value="Metal-dependent hydrolases"/>
    <property type="match status" value="1"/>
</dbReference>
<evidence type="ECO:0000256" key="4">
    <source>
        <dbReference type="ARBA" id="ARBA00023277"/>
    </source>
</evidence>
<organism evidence="7 8">
    <name type="scientific">Youngiibacter multivorans</name>
    <dbReference type="NCBI Taxonomy" id="937251"/>
    <lineage>
        <taxon>Bacteria</taxon>
        <taxon>Bacillati</taxon>
        <taxon>Bacillota</taxon>
        <taxon>Clostridia</taxon>
        <taxon>Eubacteriales</taxon>
        <taxon>Clostridiaceae</taxon>
        <taxon>Youngiibacter</taxon>
    </lineage>
</organism>
<keyword evidence="4 5" id="KW-0119">Carbohydrate metabolism</keyword>
<evidence type="ECO:0000313" key="8">
    <source>
        <dbReference type="Proteomes" id="UP001519271"/>
    </source>
</evidence>
<dbReference type="SUPFAM" id="SSF51338">
    <property type="entry name" value="Composite domain of metallo-dependent hydrolases"/>
    <property type="match status" value="1"/>
</dbReference>
<dbReference type="Pfam" id="PF01979">
    <property type="entry name" value="Amidohydro_1"/>
    <property type="match status" value="1"/>
</dbReference>
<keyword evidence="8" id="KW-1185">Reference proteome</keyword>
<dbReference type="SUPFAM" id="SSF51556">
    <property type="entry name" value="Metallo-dependent hydrolases"/>
    <property type="match status" value="1"/>
</dbReference>
<accession>A0ABS4G7M3</accession>
<evidence type="ECO:0000313" key="7">
    <source>
        <dbReference type="EMBL" id="MBP1920550.1"/>
    </source>
</evidence>
<dbReference type="InterPro" id="IPR032466">
    <property type="entry name" value="Metal_Hydrolase"/>
</dbReference>
<dbReference type="EC" id="3.5.1.25" evidence="7"/>
<dbReference type="PANTHER" id="PTHR11113">
    <property type="entry name" value="N-ACETYLGLUCOSAMINE-6-PHOSPHATE DEACETYLASE"/>
    <property type="match status" value="1"/>
</dbReference>
<evidence type="ECO:0000256" key="1">
    <source>
        <dbReference type="ARBA" id="ARBA00010716"/>
    </source>
</evidence>
<keyword evidence="3 5" id="KW-0378">Hydrolase</keyword>
<dbReference type="Gene3D" id="2.30.40.10">
    <property type="entry name" value="Urease, subunit C, domain 1"/>
    <property type="match status" value="1"/>
</dbReference>
<evidence type="ECO:0000256" key="5">
    <source>
        <dbReference type="PIRNR" id="PIRNR038994"/>
    </source>
</evidence>
<dbReference type="GO" id="GO:0008448">
    <property type="term" value="F:N-acetylglucosamine-6-phosphate deacetylase activity"/>
    <property type="evidence" value="ECO:0007669"/>
    <property type="project" value="UniProtKB-EC"/>
</dbReference>
<evidence type="ECO:0000259" key="6">
    <source>
        <dbReference type="Pfam" id="PF01979"/>
    </source>
</evidence>
<reference evidence="7 8" key="1">
    <citation type="submission" date="2021-03" db="EMBL/GenBank/DDBJ databases">
        <title>Genomic Encyclopedia of Type Strains, Phase IV (KMG-IV): sequencing the most valuable type-strain genomes for metagenomic binning, comparative biology and taxonomic classification.</title>
        <authorList>
            <person name="Goeker M."/>
        </authorList>
    </citation>
    <scope>NUCLEOTIDE SEQUENCE [LARGE SCALE GENOMIC DNA]</scope>
    <source>
        <strain evidence="7 8">DSM 6139</strain>
    </source>
</reference>
<protein>
    <submittedName>
        <fullName evidence="7">N-acetylglucosamine-6-phosphate deacetylase</fullName>
        <ecNumber evidence="7">3.5.1.25</ecNumber>
    </submittedName>
</protein>
<dbReference type="NCBIfam" id="TIGR00221">
    <property type="entry name" value="nagA"/>
    <property type="match status" value="1"/>
</dbReference>
<dbReference type="PIRSF" id="PIRSF038994">
    <property type="entry name" value="NagA"/>
    <property type="match status" value="1"/>
</dbReference>
<comment type="similarity">
    <text evidence="1 5">Belongs to the metallo-dependent hydrolases superfamily. NagA family.</text>
</comment>
<comment type="caution">
    <text evidence="7">The sequence shown here is derived from an EMBL/GenBank/DDBJ whole genome shotgun (WGS) entry which is preliminary data.</text>
</comment>
<name>A0ABS4G7M3_9CLOT</name>
<dbReference type="Proteomes" id="UP001519271">
    <property type="component" value="Unassembled WGS sequence"/>
</dbReference>